<dbReference type="GO" id="GO:0007165">
    <property type="term" value="P:signal transduction"/>
    <property type="evidence" value="ECO:0007669"/>
    <property type="project" value="UniProtKB-KW"/>
</dbReference>
<gene>
    <name evidence="10" type="ORF">EHS13_18620</name>
</gene>
<evidence type="ECO:0000256" key="3">
    <source>
        <dbReference type="ARBA" id="ARBA00023136"/>
    </source>
</evidence>
<dbReference type="SMART" id="SM00283">
    <property type="entry name" value="MA"/>
    <property type="match status" value="1"/>
</dbReference>
<dbReference type="KEGG" id="ppsc:EHS13_18620"/>
<feature type="transmembrane region" description="Helical" evidence="7">
    <location>
        <begin position="295"/>
        <end position="315"/>
    </location>
</feature>
<dbReference type="InterPro" id="IPR004089">
    <property type="entry name" value="MCPsignal_dom"/>
</dbReference>
<dbReference type="PANTHER" id="PTHR32089">
    <property type="entry name" value="METHYL-ACCEPTING CHEMOTAXIS PROTEIN MCPB"/>
    <property type="match status" value="1"/>
</dbReference>
<dbReference type="Gene3D" id="1.10.287.950">
    <property type="entry name" value="Methyl-accepting chemotaxis protein"/>
    <property type="match status" value="1"/>
</dbReference>
<keyword evidence="7" id="KW-0812">Transmembrane</keyword>
<evidence type="ECO:0000259" key="8">
    <source>
        <dbReference type="PROSITE" id="PS50111"/>
    </source>
</evidence>
<keyword evidence="7" id="KW-1133">Transmembrane helix</keyword>
<dbReference type="PROSITE" id="PS50885">
    <property type="entry name" value="HAMP"/>
    <property type="match status" value="1"/>
</dbReference>
<dbReference type="OrthoDB" id="9760371at2"/>
<dbReference type="InterPro" id="IPR003660">
    <property type="entry name" value="HAMP_dom"/>
</dbReference>
<dbReference type="AlphaFoldDB" id="A0A6B8RXV4"/>
<dbReference type="PANTHER" id="PTHR32089:SF114">
    <property type="entry name" value="METHYL-ACCEPTING CHEMOTAXIS PROTEIN MCPB"/>
    <property type="match status" value="1"/>
</dbReference>
<dbReference type="EMBL" id="CP034235">
    <property type="protein sequence ID" value="QGR00154.1"/>
    <property type="molecule type" value="Genomic_DNA"/>
</dbReference>
<feature type="domain" description="HAMP" evidence="9">
    <location>
        <begin position="316"/>
        <end position="368"/>
    </location>
</feature>
<evidence type="ECO:0000313" key="11">
    <source>
        <dbReference type="Proteomes" id="UP000426246"/>
    </source>
</evidence>
<name>A0A6B8RXV4_9BACL</name>
<dbReference type="GO" id="GO:0005886">
    <property type="term" value="C:plasma membrane"/>
    <property type="evidence" value="ECO:0007669"/>
    <property type="project" value="UniProtKB-SubCell"/>
</dbReference>
<dbReference type="SMART" id="SM00304">
    <property type="entry name" value="HAMP"/>
    <property type="match status" value="1"/>
</dbReference>
<evidence type="ECO:0000256" key="4">
    <source>
        <dbReference type="ARBA" id="ARBA00023224"/>
    </source>
</evidence>
<organism evidence="10 11">
    <name type="scientific">Paenibacillus psychroresistens</name>
    <dbReference type="NCBI Taxonomy" id="1778678"/>
    <lineage>
        <taxon>Bacteria</taxon>
        <taxon>Bacillati</taxon>
        <taxon>Bacillota</taxon>
        <taxon>Bacilli</taxon>
        <taxon>Bacillales</taxon>
        <taxon>Paenibacillaceae</taxon>
        <taxon>Paenibacillus</taxon>
    </lineage>
</organism>
<keyword evidence="2" id="KW-1003">Cell membrane</keyword>
<accession>A0A6B8RXV4</accession>
<protein>
    <submittedName>
        <fullName evidence="10">Methyl-accepting chemotaxis protein</fullName>
    </submittedName>
</protein>
<evidence type="ECO:0000256" key="7">
    <source>
        <dbReference type="SAM" id="Phobius"/>
    </source>
</evidence>
<evidence type="ECO:0000259" key="9">
    <source>
        <dbReference type="PROSITE" id="PS50885"/>
    </source>
</evidence>
<dbReference type="SUPFAM" id="SSF58104">
    <property type="entry name" value="Methyl-accepting chemotaxis protein (MCP) signaling domain"/>
    <property type="match status" value="1"/>
</dbReference>
<evidence type="ECO:0000256" key="2">
    <source>
        <dbReference type="ARBA" id="ARBA00022475"/>
    </source>
</evidence>
<keyword evidence="3 7" id="KW-0472">Membrane</keyword>
<evidence type="ECO:0000256" key="1">
    <source>
        <dbReference type="ARBA" id="ARBA00004236"/>
    </source>
</evidence>
<comment type="subcellular location">
    <subcellularLocation>
        <location evidence="1">Cell membrane</location>
    </subcellularLocation>
</comment>
<dbReference type="Pfam" id="PF00672">
    <property type="entry name" value="HAMP"/>
    <property type="match status" value="1"/>
</dbReference>
<comment type="similarity">
    <text evidence="5">Belongs to the methyl-accepting chemotaxis (MCP) protein family.</text>
</comment>
<evidence type="ECO:0000256" key="6">
    <source>
        <dbReference type="PROSITE-ProRule" id="PRU00284"/>
    </source>
</evidence>
<dbReference type="PROSITE" id="PS50111">
    <property type="entry name" value="CHEMOTAXIS_TRANSDUC_2"/>
    <property type="match status" value="1"/>
</dbReference>
<keyword evidence="11" id="KW-1185">Reference proteome</keyword>
<reference evidence="11" key="1">
    <citation type="submission" date="2018-11" db="EMBL/GenBank/DDBJ databases">
        <title>Complete genome sequence of Paenibacillus sp. ML311-T8.</title>
        <authorList>
            <person name="Nam Y.-D."/>
            <person name="Kang J."/>
            <person name="Chung W.-H."/>
            <person name="Park Y.S."/>
        </authorList>
    </citation>
    <scope>NUCLEOTIDE SEQUENCE [LARGE SCALE GENOMIC DNA]</scope>
    <source>
        <strain evidence="11">ML311-T8</strain>
    </source>
</reference>
<feature type="domain" description="Methyl-accepting transducer" evidence="8">
    <location>
        <begin position="387"/>
        <end position="644"/>
    </location>
</feature>
<sequence>MKLFIIFFLCIVILVGVTGYFSFIKSKAIITTKMAGATQQTVEQAGDKLDLIFTSFESTTFDVLTDTELTDNLEIYSSESDAYEKLTASKKVLEKLTKKIYGKTGLTNIHLLPTDPKLGPITTASASKLELPEKYVKEPWFEKSVKADGAVTWVETKQKGYTELGKPTFAASRLLKIGDKRFVLLLEIDSQILVDGLAKIKIGKTSDIIILSRENKLIIPAKSQKIEEVYHIPSIVDFNKLAADDPAAVSGNKTATIDRKKQLLVYKNMATSGWTIEAIAPVSELVEETSQIAKATWVIAFIAALIACLVGYFVARMIGRPLIILRNLMREGEQGNLTVRTHHNSKDEIGQLSTSFNQMMEQITNLVKQTNQSASDVLTTAGHLLHSSNQTAISAREIAQATEEIANGASSLAMDAERGSGLTNDIALQMKQVVEGNTNMGVSATEVQKASQQGTIYMEELTIKTTATEIMTRSMVEKVEHLKNSTSSIRKILDVLNDMTQQTNILSLNATIEAARAGDAGRGFMVVADEIRKLAEQSKHNIGIVGTITVTIQKEIDETVSVLSEAYPMFQEQIKSVKDAELIFTQVQTRMGGFVEQLSSVTGSILLLDESQHILTDAMTNVSAVSEQSSATSQEVASLSNEQLNVSQGLVKLSEELENLSHSLQDTLSKFRI</sequence>
<dbReference type="Gene3D" id="3.30.450.20">
    <property type="entry name" value="PAS domain"/>
    <property type="match status" value="1"/>
</dbReference>
<evidence type="ECO:0000313" key="10">
    <source>
        <dbReference type="EMBL" id="QGR00154.1"/>
    </source>
</evidence>
<dbReference type="Proteomes" id="UP000426246">
    <property type="component" value="Chromosome"/>
</dbReference>
<evidence type="ECO:0000256" key="5">
    <source>
        <dbReference type="ARBA" id="ARBA00029447"/>
    </source>
</evidence>
<proteinExistence type="inferred from homology"/>
<dbReference type="CDD" id="cd06225">
    <property type="entry name" value="HAMP"/>
    <property type="match status" value="1"/>
</dbReference>
<keyword evidence="4 6" id="KW-0807">Transducer</keyword>
<dbReference type="Pfam" id="PF00015">
    <property type="entry name" value="MCPsignal"/>
    <property type="match status" value="1"/>
</dbReference>